<keyword evidence="8" id="KW-0670">Pyruvate</keyword>
<dbReference type="AlphaFoldDB" id="W9V9P8"/>
<feature type="binding site" evidence="6">
    <location>
        <position position="645"/>
    </location>
    <ligand>
        <name>[4Fe-4S] cluster</name>
        <dbReference type="ChEBI" id="CHEBI:49883"/>
        <label>2</label>
    </ligand>
</feature>
<dbReference type="FunFam" id="3.40.50.970:FF:000039">
    <property type="entry name" value="Indolepyruvate oxidoreductase subunit IorA"/>
    <property type="match status" value="1"/>
</dbReference>
<feature type="binding site" evidence="6">
    <location>
        <position position="622"/>
    </location>
    <ligand>
        <name>[4Fe-4S] cluster</name>
        <dbReference type="ChEBI" id="CHEBI:49883"/>
        <label>1</label>
    </ligand>
</feature>
<dbReference type="InterPro" id="IPR017896">
    <property type="entry name" value="4Fe4S_Fe-S-bd"/>
</dbReference>
<gene>
    <name evidence="8" type="ORF">D779_0484</name>
</gene>
<keyword evidence="6" id="KW-0004">4Fe-4S</keyword>
<evidence type="ECO:0000256" key="5">
    <source>
        <dbReference type="NCBIfam" id="TIGR03336"/>
    </source>
</evidence>
<dbReference type="GO" id="GO:0043805">
    <property type="term" value="F:indolepyruvate ferredoxin oxidoreductase activity"/>
    <property type="evidence" value="ECO:0007669"/>
    <property type="project" value="UniProtKB-UniRule"/>
</dbReference>
<dbReference type="InterPro" id="IPR017721">
    <property type="entry name" value="IorA"/>
</dbReference>
<keyword evidence="9" id="KW-1185">Reference proteome</keyword>
<dbReference type="EC" id="1.2.7.8" evidence="5"/>
<dbReference type="STRING" id="1249627.D779_0484"/>
<evidence type="ECO:0000313" key="9">
    <source>
        <dbReference type="Proteomes" id="UP000019460"/>
    </source>
</evidence>
<dbReference type="InterPro" id="IPR017900">
    <property type="entry name" value="4Fe4S_Fe_S_CS"/>
</dbReference>
<dbReference type="SUPFAM" id="SSF52518">
    <property type="entry name" value="Thiamin diphosphate-binding fold (THDP-binding)"/>
    <property type="match status" value="2"/>
</dbReference>
<feature type="binding site" evidence="6">
    <location>
        <position position="651"/>
    </location>
    <ligand>
        <name>[4Fe-4S] cluster</name>
        <dbReference type="ChEBI" id="CHEBI:49883"/>
        <label>2</label>
    </ligand>
</feature>
<accession>W9V9P8</accession>
<dbReference type="Gene3D" id="3.40.50.970">
    <property type="match status" value="2"/>
</dbReference>
<feature type="binding site" evidence="6">
    <location>
        <position position="655"/>
    </location>
    <ligand>
        <name>[4Fe-4S] cluster</name>
        <dbReference type="ChEBI" id="CHEBI:49883"/>
        <label>1</label>
    </ligand>
</feature>
<proteinExistence type="predicted"/>
<dbReference type="GO" id="GO:0030976">
    <property type="term" value="F:thiamine pyrophosphate binding"/>
    <property type="evidence" value="ECO:0007669"/>
    <property type="project" value="InterPro"/>
</dbReference>
<dbReference type="Pfam" id="PF01855">
    <property type="entry name" value="POR_N"/>
    <property type="match status" value="1"/>
</dbReference>
<dbReference type="PROSITE" id="PS51379">
    <property type="entry name" value="4FE4S_FER_2"/>
    <property type="match status" value="1"/>
</dbReference>
<keyword evidence="1 6" id="KW-0479">Metal-binding</keyword>
<evidence type="ECO:0000256" key="1">
    <source>
        <dbReference type="ARBA" id="ARBA00022723"/>
    </source>
</evidence>
<protein>
    <recommendedName>
        <fullName evidence="5">Indolepyruvate ferredoxin oxidoreductase subunit alpha</fullName>
        <ecNumber evidence="5">1.2.7.8</ecNumber>
    </recommendedName>
</protein>
<dbReference type="NCBIfam" id="TIGR03336">
    <property type="entry name" value="IOR_alpha"/>
    <property type="match status" value="1"/>
</dbReference>
<dbReference type="InterPro" id="IPR045025">
    <property type="entry name" value="HACL1-like"/>
</dbReference>
<dbReference type="GO" id="GO:0044281">
    <property type="term" value="P:small molecule metabolic process"/>
    <property type="evidence" value="ECO:0007669"/>
    <property type="project" value="UniProtKB-ARBA"/>
</dbReference>
<feature type="binding site" evidence="6">
    <location>
        <position position="648"/>
    </location>
    <ligand>
        <name>[4Fe-4S] cluster</name>
        <dbReference type="ChEBI" id="CHEBI:49883"/>
        <label>2</label>
    </ligand>
</feature>
<feature type="binding site" evidence="6">
    <location>
        <position position="617"/>
    </location>
    <ligand>
        <name>[4Fe-4S] cluster</name>
        <dbReference type="ChEBI" id="CHEBI:49883"/>
        <label>1</label>
    </ligand>
</feature>
<feature type="domain" description="4Fe-4S ferredoxin-type" evidence="7">
    <location>
        <begin position="636"/>
        <end position="665"/>
    </location>
</feature>
<dbReference type="Proteomes" id="UP000019460">
    <property type="component" value="Unassembled WGS sequence"/>
</dbReference>
<keyword evidence="2" id="KW-0560">Oxidoreductase</keyword>
<dbReference type="PATRIC" id="fig|1249627.3.peg.1060"/>
<comment type="caution">
    <text evidence="8">The sequence shown here is derived from an EMBL/GenBank/DDBJ whole genome shotgun (WGS) entry which is preliminary data.</text>
</comment>
<sequence>MHPWHSAGSRVDKAIVEALHRHAFRYGDDGGPVVARGRSSTIGVSWGLGSTVSSPWGACCVATEFLMGNEAIALGAIAAGVGVVTGYPGTPSSEILPTVAQRNPGRVHVEWSTNEKVALEVAAGAAYAGARTLVTMKQVGLNVASDPLMSLAYVGVKGGMVIVVADDPGPISSQTEQDTRTFGLFSKLPVFDPASPEEAYAMIGDAFALSERYGTPVLFRPTTRVCHGNAPVEVGDLSAPPAPDGFVKDPKWVIFPRLAYQSHLRIEQRLPQIAEEFSDYRFNAVSGSGRIGIATQGISSAYVAEALAALGDAVPEHRLLRVATPHPFPRRLALEFLEGLDQVLVVEELDPVIERELLRLAGECHLPVTVLGKGTGHVQQAGENGVDSVTRALAGFLGLEVAPAADCSASAGEGAEPPVRPPVLCAGCPHRASFLAVKEAMRKRKAVFGGDIGCYTLGNAKPLDMVDTCLCMGASVTVAQGLHVVEPDAVHFAFIGDSTFFHTGIPGVINAVYNQTPIVLVVLDNSTTAMTGLQPHPGTGETMMGAVAQQIDIATVLRGLGVKHVESCDPLNHDAAKAAVLRAVEATAEGVSALIFEAPCIHVASSGPRYVVNEDACKCQLCITRLGCPAISRVDGKMRIDDDLCYGCDLCAQMCPFDAIERVEPTEGRA</sequence>
<evidence type="ECO:0000256" key="4">
    <source>
        <dbReference type="ARBA" id="ARBA00023014"/>
    </source>
</evidence>
<dbReference type="Gene3D" id="3.30.70.20">
    <property type="match status" value="1"/>
</dbReference>
<keyword evidence="4 6" id="KW-0411">Iron-sulfur</keyword>
<dbReference type="InterPro" id="IPR002880">
    <property type="entry name" value="Pyrv_Fd/Flavodoxin_OxRdtase_N"/>
</dbReference>
<dbReference type="GO" id="GO:0051539">
    <property type="term" value="F:4 iron, 4 sulfur cluster binding"/>
    <property type="evidence" value="ECO:0007669"/>
    <property type="project" value="UniProtKB-KW"/>
</dbReference>
<dbReference type="Pfam" id="PF02775">
    <property type="entry name" value="TPP_enzyme_C"/>
    <property type="match status" value="1"/>
</dbReference>
<organism evidence="8 9">
    <name type="scientific">Imhoffiella purpurea</name>
    <dbReference type="NCBI Taxonomy" id="1249627"/>
    <lineage>
        <taxon>Bacteria</taxon>
        <taxon>Pseudomonadati</taxon>
        <taxon>Pseudomonadota</taxon>
        <taxon>Gammaproteobacteria</taxon>
        <taxon>Chromatiales</taxon>
        <taxon>Chromatiaceae</taxon>
        <taxon>Imhoffiella</taxon>
    </lineage>
</organism>
<dbReference type="GO" id="GO:0046872">
    <property type="term" value="F:metal ion binding"/>
    <property type="evidence" value="ECO:0007669"/>
    <property type="project" value="UniProtKB-KW"/>
</dbReference>
<comment type="cofactor">
    <cofactor evidence="6">
        <name>[4Fe-4S] cluster</name>
        <dbReference type="ChEBI" id="CHEBI:49883"/>
    </cofactor>
    <text evidence="6">Binds 2 [4Fe-4S] clusters. In this family the first cluster has a non-standard and varying [4Fe-4S] binding motif CX(2)CX(2)CX(4-5)CP.</text>
</comment>
<feature type="binding site" evidence="6">
    <location>
        <position position="619"/>
    </location>
    <ligand>
        <name>[4Fe-4S] cluster</name>
        <dbReference type="ChEBI" id="CHEBI:49883"/>
        <label>1</label>
    </ligand>
</feature>
<keyword evidence="3 6" id="KW-0408">Iron</keyword>
<name>W9V9P8_9GAMM</name>
<evidence type="ECO:0000256" key="2">
    <source>
        <dbReference type="ARBA" id="ARBA00023002"/>
    </source>
</evidence>
<dbReference type="SUPFAM" id="SSF54862">
    <property type="entry name" value="4Fe-4S ferredoxins"/>
    <property type="match status" value="1"/>
</dbReference>
<dbReference type="Pfam" id="PF00037">
    <property type="entry name" value="Fer4"/>
    <property type="match status" value="1"/>
</dbReference>
<dbReference type="eggNOG" id="COG4231">
    <property type="taxonomic scope" value="Bacteria"/>
</dbReference>
<evidence type="ECO:0000259" key="7">
    <source>
        <dbReference type="PROSITE" id="PS51379"/>
    </source>
</evidence>
<dbReference type="EMBL" id="AONC01000014">
    <property type="protein sequence ID" value="EXJ16179.1"/>
    <property type="molecule type" value="Genomic_DNA"/>
</dbReference>
<dbReference type="PIRSF" id="PIRSF006439">
    <property type="entry name" value="Indolepyruvate_ferr_oxidored"/>
    <property type="match status" value="1"/>
</dbReference>
<dbReference type="CDD" id="cd02008">
    <property type="entry name" value="TPP_IOR_alpha"/>
    <property type="match status" value="1"/>
</dbReference>
<dbReference type="PROSITE" id="PS00198">
    <property type="entry name" value="4FE4S_FER_1"/>
    <property type="match status" value="1"/>
</dbReference>
<evidence type="ECO:0000313" key="8">
    <source>
        <dbReference type="EMBL" id="EXJ16179.1"/>
    </source>
</evidence>
<dbReference type="InterPro" id="IPR011766">
    <property type="entry name" value="TPP_enzyme_TPP-bd"/>
</dbReference>
<dbReference type="PANTHER" id="PTHR43710:SF6">
    <property type="entry name" value="INDOLEPYRUVATE OXIDOREDUCTASE SUBUNIT IORA"/>
    <property type="match status" value="1"/>
</dbReference>
<evidence type="ECO:0000256" key="6">
    <source>
        <dbReference type="PIRSR" id="PIRSR006439-50"/>
    </source>
</evidence>
<evidence type="ECO:0000256" key="3">
    <source>
        <dbReference type="ARBA" id="ARBA00023004"/>
    </source>
</evidence>
<dbReference type="InterPro" id="IPR029061">
    <property type="entry name" value="THDP-binding"/>
</dbReference>
<dbReference type="CDD" id="cd07034">
    <property type="entry name" value="TPP_PYR_PFOR_IOR-alpha_like"/>
    <property type="match status" value="1"/>
</dbReference>
<feature type="binding site" evidence="6">
    <location>
        <position position="628"/>
    </location>
    <ligand>
        <name>[4Fe-4S] cluster</name>
        <dbReference type="ChEBI" id="CHEBI:49883"/>
        <label>2</label>
    </ligand>
</feature>
<reference evidence="8 9" key="1">
    <citation type="submission" date="2012-11" db="EMBL/GenBank/DDBJ databases">
        <title>Genome assembly of Thiorhodococcus sp. AK35.</title>
        <authorList>
            <person name="Nupur N."/>
            <person name="Khatri I."/>
            <person name="Subramanian S."/>
            <person name="Pinnaka A."/>
        </authorList>
    </citation>
    <scope>NUCLEOTIDE SEQUENCE [LARGE SCALE GENOMIC DNA]</scope>
    <source>
        <strain evidence="8 9">AK35</strain>
    </source>
</reference>
<dbReference type="PANTHER" id="PTHR43710">
    <property type="entry name" value="2-HYDROXYACYL-COA LYASE"/>
    <property type="match status" value="1"/>
</dbReference>